<accession>F2BB54</accession>
<sequence length="40" mass="4573">MSLTRQMPFYGVKAAATVDCQQTLVKPPFFRRPQRCTEAV</sequence>
<dbReference type="EMBL" id="AFAY01000020">
    <property type="protein sequence ID" value="EGF11314.1"/>
    <property type="molecule type" value="Genomic_DNA"/>
</dbReference>
<evidence type="ECO:0000313" key="1">
    <source>
        <dbReference type="EMBL" id="EGF11314.1"/>
    </source>
</evidence>
<protein>
    <submittedName>
        <fullName evidence="1">Uncharacterized protein</fullName>
    </submittedName>
</protein>
<dbReference type="Proteomes" id="UP000004105">
    <property type="component" value="Unassembled WGS sequence"/>
</dbReference>
<keyword evidence="2" id="KW-1185">Reference proteome</keyword>
<dbReference type="AlphaFoldDB" id="F2BB54"/>
<name>F2BB54_9NEIS</name>
<gene>
    <name evidence="1" type="ORF">HMPREF9123_0958</name>
</gene>
<proteinExistence type="predicted"/>
<evidence type="ECO:0000313" key="2">
    <source>
        <dbReference type="Proteomes" id="UP000004105"/>
    </source>
</evidence>
<organism evidence="1 2">
    <name type="scientific">Neisseria bacilliformis ATCC BAA-1200</name>
    <dbReference type="NCBI Taxonomy" id="888742"/>
    <lineage>
        <taxon>Bacteria</taxon>
        <taxon>Pseudomonadati</taxon>
        <taxon>Pseudomonadota</taxon>
        <taxon>Betaproteobacteria</taxon>
        <taxon>Neisseriales</taxon>
        <taxon>Neisseriaceae</taxon>
        <taxon>Neisseria</taxon>
    </lineage>
</organism>
<reference evidence="1 2" key="1">
    <citation type="submission" date="2011-02" db="EMBL/GenBank/DDBJ databases">
        <authorList>
            <person name="Muzny D."/>
            <person name="Qin X."/>
            <person name="Deng J."/>
            <person name="Jiang H."/>
            <person name="Liu Y."/>
            <person name="Qu J."/>
            <person name="Song X.-Z."/>
            <person name="Zhang L."/>
            <person name="Thornton R."/>
            <person name="Coyle M."/>
            <person name="Francisco L."/>
            <person name="Jackson L."/>
            <person name="Javaid M."/>
            <person name="Korchina V."/>
            <person name="Kovar C."/>
            <person name="Mata R."/>
            <person name="Mathew T."/>
            <person name="Ngo R."/>
            <person name="Nguyen L."/>
            <person name="Nguyen N."/>
            <person name="Okwuonu G."/>
            <person name="Ongeri F."/>
            <person name="Pham C."/>
            <person name="Simmons D."/>
            <person name="Wilczek-Boney K."/>
            <person name="Hale W."/>
            <person name="Jakkamsetti A."/>
            <person name="Pham P."/>
            <person name="Ruth R."/>
            <person name="San Lucas F."/>
            <person name="Warren J."/>
            <person name="Zhang J."/>
            <person name="Zhao Z."/>
            <person name="Zhou C."/>
            <person name="Zhu D."/>
            <person name="Lee S."/>
            <person name="Bess C."/>
            <person name="Blankenburg K."/>
            <person name="Forbes L."/>
            <person name="Fu Q."/>
            <person name="Gubbala S."/>
            <person name="Hirani K."/>
            <person name="Jayaseelan J.C."/>
            <person name="Lara F."/>
            <person name="Munidasa M."/>
            <person name="Palculict T."/>
            <person name="Patil S."/>
            <person name="Pu L.-L."/>
            <person name="Saada N."/>
            <person name="Tang L."/>
            <person name="Weissenberger G."/>
            <person name="Zhu Y."/>
            <person name="Hemphill L."/>
            <person name="Shang Y."/>
            <person name="Youmans B."/>
            <person name="Ayvaz T."/>
            <person name="Ross M."/>
            <person name="Santibanez J."/>
            <person name="Aqrawi P."/>
            <person name="Gross S."/>
            <person name="Joshi V."/>
            <person name="Fowler G."/>
            <person name="Nazareth L."/>
            <person name="Reid J."/>
            <person name="Worley K."/>
            <person name="Petrosino J."/>
            <person name="Highlander S."/>
            <person name="Gibbs R."/>
        </authorList>
    </citation>
    <scope>NUCLEOTIDE SEQUENCE [LARGE SCALE GENOMIC DNA]</scope>
    <source>
        <strain evidence="1 2">ATCC BAA-1200</strain>
    </source>
</reference>
<dbReference type="HOGENOM" id="CLU_3292858_0_0_4"/>
<comment type="caution">
    <text evidence="1">The sequence shown here is derived from an EMBL/GenBank/DDBJ whole genome shotgun (WGS) entry which is preliminary data.</text>
</comment>